<keyword evidence="2" id="KW-1185">Reference proteome</keyword>
<evidence type="ECO:0000313" key="1">
    <source>
        <dbReference type="EMBL" id="CAG8448150.1"/>
    </source>
</evidence>
<organism evidence="1 2">
    <name type="scientific">Acaulospora colombiana</name>
    <dbReference type="NCBI Taxonomy" id="27376"/>
    <lineage>
        <taxon>Eukaryota</taxon>
        <taxon>Fungi</taxon>
        <taxon>Fungi incertae sedis</taxon>
        <taxon>Mucoromycota</taxon>
        <taxon>Glomeromycotina</taxon>
        <taxon>Glomeromycetes</taxon>
        <taxon>Diversisporales</taxon>
        <taxon>Acaulosporaceae</taxon>
        <taxon>Acaulospora</taxon>
    </lineage>
</organism>
<accession>A0ACA9K2U0</accession>
<reference evidence="1" key="1">
    <citation type="submission" date="2021-06" db="EMBL/GenBank/DDBJ databases">
        <authorList>
            <person name="Kallberg Y."/>
            <person name="Tangrot J."/>
            <person name="Rosling A."/>
        </authorList>
    </citation>
    <scope>NUCLEOTIDE SEQUENCE</scope>
    <source>
        <strain evidence="1">CL356</strain>
    </source>
</reference>
<dbReference type="EMBL" id="CAJVPT010000647">
    <property type="protein sequence ID" value="CAG8448150.1"/>
    <property type="molecule type" value="Genomic_DNA"/>
</dbReference>
<gene>
    <name evidence="1" type="ORF">ACOLOM_LOCUS630</name>
</gene>
<proteinExistence type="predicted"/>
<protein>
    <submittedName>
        <fullName evidence="1">12825_t:CDS:1</fullName>
    </submittedName>
</protein>
<name>A0ACA9K2U0_9GLOM</name>
<evidence type="ECO:0000313" key="2">
    <source>
        <dbReference type="Proteomes" id="UP000789525"/>
    </source>
</evidence>
<comment type="caution">
    <text evidence="1">The sequence shown here is derived from an EMBL/GenBank/DDBJ whole genome shotgun (WGS) entry which is preliminary data.</text>
</comment>
<sequence>MHIVLCPFTKVEESFNLQATHDIIEYGISPTSLEQFDHFEFPGVVPRTFVGPLLLSGASWPTVKTLEILLPDFDKFLRQYVVRLYLGLAGIFALSELRSSISKSFGQEISVAFARVHLDVYTAMTGASRFGQLRNDWKYYKVETHSSPADYLHYTHLLTSDPDAHNETFETLDVVNANANGNFSRMQFRPRKIDNKKGMLTFLWYEVDEEAFPTVNRDNPEVVTGIEKGEDEELHFKTLVERKNKMIEKNEVSKEERAEQEDTKPGIPCPETGSGDQTREPYFEPNFKQSKTYRKFSTPIEECIGCEYNMDDADEKWLQEYNSKEGNNLDEDPFEEIIDFFERIAKKKPYLLAEKKLPMWEDCSKLSDKLIPHAKDAENVYTYWKAKRMSYMVRYKKVGPLMHEIKTVETKKEDEEDAYICFRRRELRPVRRTRRTEAQSFDKLKNIRIDLQSGREIVVQVQTREKVKKQKIEVNRKVFIMECKIKDMQRELGIKKHSQKTKNRKISTSQAEIFGQPRKNSIKSTKKDGDIQMTDVTDYPYLSTFKNMATTYYRKLPYSENAFRSRCGRGGRRRCVLDRLEVFRFRCIKEEADWKFKYDSDEEDDAFSDDDASQMECDDEEVCEDDKMITSENSIIWRLLTDEDYQNLSSIIKSPKDKQSSPKHQIIRDDGHSGGNGNGNLLVQSSTENRLNVDNRTSIQVSQSRPNPDGEMRVENRANSDSRTSMEIDQCSANILQRSNLDFRSVDQRPSSSRSNFDNNAMNSRINSVQRDSNGRITPSNIDTQTANDQRAFVDPRTFNNVAIQRDQQQINGNQTTPRLNINNQITGRGQNSTSDPANIRETLINGVPFSGRDQRSTSDQSPNGDQRLSSESPRSNIDPRANLAHNGHTVRPSISANHRDSAVPYRNNLRNARVSKDSTTIASLANHLTQIPNARNASVLSSNTGNLVSPNMHMTNQGSVVPVSVVQIQTQVTPRQRSVPSQSVSNQNLIFNATSQAVTPMNSSRLSRTGSNPGAGMVIGGVSQVVSPMNGTALTRSGSNPGVVMSNNLQVVSPMTGATLSRSGSNPGAVMNAGQAIDPRRLQRTSSNSMLMSNHNLMIASTNSVSRTASNTGVMMVDPAVAQHAQSSPTMMINSSSQLIDSSKINNSNINIGPRVVMLNGQPTLVSGAFLNGGQVQSVSSPAFVSGGQLQSSPLNLQTSRPNMGVQSEQFTQSPQDSNSPISHIQRRLLMLRQDQRQQEMTTGQNQTSNCSPNSNQPRSPTQRQTQGSNPNQNSIQTMVSNINGTTNNLSQGNGSTNGVIRQNISVQGRSDRLQMQTIPVSNASQQQTHSIVTANGSVNLRQKTVPSGNVPNSVVRQVNMSVSNGSPSFVPVSGNVNNMVNGSVTSIMRHSSVGNANVSSSNMQQSGDSTPVIRHATNPTLATQSVHQSNVVINNMVNRPNSATRQANVQPNTIQRHNNYILPNGTSSVNMIPNTNASGRQMILPANSQRPTTPSMVGNIQTNGAQNINAIRQMHLSAFPGNANQLTNNAAISNYRQSSLTVQAPLTAAQPNRSSATPMDVDSRTSGI</sequence>
<dbReference type="Proteomes" id="UP000789525">
    <property type="component" value="Unassembled WGS sequence"/>
</dbReference>